<evidence type="ECO:0000256" key="3">
    <source>
        <dbReference type="ARBA" id="ARBA00009734"/>
    </source>
</evidence>
<feature type="compositionally biased region" description="Basic and acidic residues" evidence="7">
    <location>
        <begin position="922"/>
        <end position="934"/>
    </location>
</feature>
<feature type="region of interest" description="Disordered" evidence="7">
    <location>
        <begin position="513"/>
        <end position="666"/>
    </location>
</feature>
<comment type="caution">
    <text evidence="8">The sequence shown here is derived from an EMBL/GenBank/DDBJ whole genome shotgun (WGS) entry which is preliminary data.</text>
</comment>
<feature type="region of interest" description="Disordered" evidence="7">
    <location>
        <begin position="1068"/>
        <end position="1396"/>
    </location>
</feature>
<feature type="compositionally biased region" description="Basic and acidic residues" evidence="7">
    <location>
        <begin position="1453"/>
        <end position="1464"/>
    </location>
</feature>
<dbReference type="SUPFAM" id="SSF52833">
    <property type="entry name" value="Thioredoxin-like"/>
    <property type="match status" value="1"/>
</dbReference>
<dbReference type="InterPro" id="IPR036249">
    <property type="entry name" value="Thioredoxin-like_sf"/>
</dbReference>
<keyword evidence="5" id="KW-0560">Oxidoreductase</keyword>
<evidence type="ECO:0000256" key="1">
    <source>
        <dbReference type="ARBA" id="ARBA00002963"/>
    </source>
</evidence>
<proteinExistence type="inferred from homology"/>
<dbReference type="GO" id="GO:0016491">
    <property type="term" value="F:oxidoreductase activity"/>
    <property type="evidence" value="ECO:0007669"/>
    <property type="project" value="UniProtKB-KW"/>
</dbReference>
<evidence type="ECO:0000256" key="4">
    <source>
        <dbReference type="ARBA" id="ARBA00022946"/>
    </source>
</evidence>
<dbReference type="Pfam" id="PF07955">
    <property type="entry name" value="DUF1687"/>
    <property type="match status" value="1"/>
</dbReference>
<feature type="compositionally biased region" description="Polar residues" evidence="7">
    <location>
        <begin position="1329"/>
        <end position="1345"/>
    </location>
</feature>
<accession>A0A9P5HCA6</accession>
<gene>
    <name evidence="8" type="ORF">G7Z17_g6953</name>
</gene>
<comment type="function">
    <text evidence="1">Putative mitochondrial redox protein which could be involved in the reduction of small toxic molecules.</text>
</comment>
<feature type="compositionally biased region" description="Polar residues" evidence="7">
    <location>
        <begin position="589"/>
        <end position="607"/>
    </location>
</feature>
<feature type="compositionally biased region" description="Polar residues" evidence="7">
    <location>
        <begin position="513"/>
        <end position="532"/>
    </location>
</feature>
<feature type="compositionally biased region" description="Polar residues" evidence="7">
    <location>
        <begin position="1285"/>
        <end position="1299"/>
    </location>
</feature>
<sequence length="1611" mass="174557">MFRFHKTLDIVTLFHKASSPASARVASLLQKASANATAGAATTQATREQFELNITEEPPTDDQVKTILEYIGPSGIASVIPGATDVKDALRKFKESNGNFIRPVVVDWNNGKAIAGDNESEILKLLNAENASDLAWLSQLLTRRTVMAPPLPKTGGPPAVIHSVTFPRTLASDRPPNQQVTFTEFYPNGLPIVYKMLQTPGPRGVAQTYLEDYLPVGFYTNPKVGARAIFSTMDGLHSFRNMQHLLPQRRIHLWNKDEIQSVCNSIRKVFWNHMREMREPKCWDDLWTYFDASDLYHYGAMNLWNMVNTLFDENKIIFRDIAKETALHVGHWADAWITREENKVKLAQWNGSQGPLLPILTESDWQTLGNVQDETLPLIANALKHRRALLLAPDITSEPQKPTDLLSSYQNNGLENWLAGQKVFQPNGLPSPPHAVSHTCSPASKNAPAPVLVQNGNHYYLYPGSVAQSQSQQARNPAEAVKALHQSVTAAGAAPKPNTAGLVIANGSSMGLPLNTSSHASNPQHHQNTTLRNAPKKSKNKQPPPAFDLSLPSRPPSVIPRLNTPPEVDNNVGPGSIDVPDEYEDFTPTRVNRSSSDEWPNNSYSRNENFDATAPTPNRGGGHRNGPRILGAAAEAPTTNEARRRTSPNTIKSVGHQPPKPLTCRNAKSANNGEYVHCTCDDCTHRNCSVYVTVKGNIMNQQVLDIQTRIKFGLGGRFGTVVDVFPLPSRELGNFIVRFADEQSVAEALTAGGGDMPEKGISVTISPVLRSKWMTRPRGGVIPRNRPGDLELQQPGYASSPLGSPPAMNQPFPLAYPNAASVSQVANFTQNLGPNAQLVHGGFLGQPYLPTGTHTGFVRPPIFPHQAPYVGQHMPGYEQAQQQGRRRGSSYRETPAAPRAAPPKRNETPAEGNQQVGLPDAEVLKESKNGKEQDSETLQAKTPKGKTQKAKTQKVKTPKVKAPQAKGGKSAEENQNVTLSSTDDVPVVSNNAEPRNTGQEATAASKSDNHQPEPADNTSSKASPTLPADTDSGPCRRDQTSHSRVPSIFTDEEIKERRKAWARITMPIDPRKVKAAPANPSETADTKCDTLQLPKDSKVGNITSVSERSSPVQSSNLTLGTCSTPELSPEKRLETNSLAQKAAPSSERPPDETTMKALPSKPTKGLGGNHSKHRRGNSGRESRQSDRSGQESLSTSTSPHPPLSTNPVELHPARQDGININQTGEAPRKSKNKSKSKNKKKGKQGEHSQKASTTPSAPATMQAGPSKETSHQGGAYTPELRRSAGSVSGETSPQKTSPQVLHPPSPTKRPREESFQQCRATSPKRNKQSVDTDSTAAPDQSSTQKSPEDIPTIIEETRGRLGYRAGAGGSLRMNKQRKARPLVTEPSVAEQHLDTQVAPPSSDFAFECSSVAQSKCAASVSIDSDSGKRVIAPVQSRLNPKARDFQSPSRLAGEGKSDKADKNVASDITPGTSSPGPEKANDNKKAFTHQPPMAEDKKEQTLVDEPPPVTSASTETRKSSKSQKRDKGKDKVGLVEVKATAIEDKAAPAEKKVEELHTPNRAPKGKKAGLDKEDWPSLPPPRDRAASKSSTPSLWGTKKTCSSGQGSPVSN</sequence>
<evidence type="ECO:0000256" key="6">
    <source>
        <dbReference type="ARBA" id="ARBA00023128"/>
    </source>
</evidence>
<dbReference type="GO" id="GO:0005739">
    <property type="term" value="C:mitochondrion"/>
    <property type="evidence" value="ECO:0007669"/>
    <property type="project" value="UniProtKB-SubCell"/>
</dbReference>
<keyword evidence="4" id="KW-0809">Transit peptide</keyword>
<reference evidence="8" key="1">
    <citation type="submission" date="2020-03" db="EMBL/GenBank/DDBJ databases">
        <title>Draft Genome Sequence of Cylindrodendrum hubeiense.</title>
        <authorList>
            <person name="Buettner E."/>
            <person name="Kellner H."/>
        </authorList>
    </citation>
    <scope>NUCLEOTIDE SEQUENCE</scope>
    <source>
        <strain evidence="8">IHI 201604</strain>
    </source>
</reference>
<evidence type="ECO:0000313" key="8">
    <source>
        <dbReference type="EMBL" id="KAF7548620.1"/>
    </source>
</evidence>
<comment type="subcellular location">
    <subcellularLocation>
        <location evidence="2">Mitochondrion</location>
    </subcellularLocation>
</comment>
<dbReference type="OrthoDB" id="3941926at2759"/>
<feature type="compositionally biased region" description="Polar residues" evidence="7">
    <location>
        <begin position="1116"/>
        <end position="1126"/>
    </location>
</feature>
<evidence type="ECO:0000256" key="7">
    <source>
        <dbReference type="SAM" id="MobiDB-lite"/>
    </source>
</evidence>
<feature type="compositionally biased region" description="Basic and acidic residues" evidence="7">
    <location>
        <begin position="1178"/>
        <end position="1189"/>
    </location>
</feature>
<dbReference type="Proteomes" id="UP000722485">
    <property type="component" value="Unassembled WGS sequence"/>
</dbReference>
<dbReference type="InterPro" id="IPR012882">
    <property type="entry name" value="Fmp46"/>
</dbReference>
<feature type="compositionally biased region" description="Low complexity" evidence="7">
    <location>
        <begin position="1104"/>
        <end position="1115"/>
    </location>
</feature>
<feature type="compositionally biased region" description="Polar residues" evidence="7">
    <location>
        <begin position="1587"/>
        <end position="1611"/>
    </location>
</feature>
<name>A0A9P5HCA6_9HYPO</name>
<dbReference type="PANTHER" id="PTHR28071:SF1">
    <property type="entry name" value="REDOX PROTEIN FMP46, MITOCHONDRIAL-RELATED"/>
    <property type="match status" value="1"/>
</dbReference>
<feature type="compositionally biased region" description="Basic and acidic residues" evidence="7">
    <location>
        <begin position="1568"/>
        <end position="1586"/>
    </location>
</feature>
<comment type="similarity">
    <text evidence="3">Belongs to the FMP46 family.</text>
</comment>
<evidence type="ECO:0000256" key="2">
    <source>
        <dbReference type="ARBA" id="ARBA00004173"/>
    </source>
</evidence>
<protein>
    <submittedName>
        <fullName evidence="8">Uncharacterized protein</fullName>
    </submittedName>
</protein>
<feature type="compositionally biased region" description="Basic residues" evidence="7">
    <location>
        <begin position="1229"/>
        <end position="1242"/>
    </location>
</feature>
<dbReference type="EMBL" id="JAANBB010000143">
    <property type="protein sequence ID" value="KAF7548620.1"/>
    <property type="molecule type" value="Genomic_DNA"/>
</dbReference>
<feature type="compositionally biased region" description="Basic and acidic residues" evidence="7">
    <location>
        <begin position="1541"/>
        <end position="1558"/>
    </location>
</feature>
<feature type="compositionally biased region" description="Polar residues" evidence="7">
    <location>
        <begin position="1250"/>
        <end position="1259"/>
    </location>
</feature>
<keyword evidence="6" id="KW-0496">Mitochondrion</keyword>
<feature type="compositionally biased region" description="Polar residues" evidence="7">
    <location>
        <begin position="973"/>
        <end position="1006"/>
    </location>
</feature>
<organism evidence="8 9">
    <name type="scientific">Cylindrodendrum hubeiense</name>
    <dbReference type="NCBI Taxonomy" id="595255"/>
    <lineage>
        <taxon>Eukaryota</taxon>
        <taxon>Fungi</taxon>
        <taxon>Dikarya</taxon>
        <taxon>Ascomycota</taxon>
        <taxon>Pezizomycotina</taxon>
        <taxon>Sordariomycetes</taxon>
        <taxon>Hypocreomycetidae</taxon>
        <taxon>Hypocreales</taxon>
        <taxon>Nectriaceae</taxon>
        <taxon>Cylindrodendrum</taxon>
    </lineage>
</organism>
<keyword evidence="9" id="KW-1185">Reference proteome</keyword>
<evidence type="ECO:0000256" key="5">
    <source>
        <dbReference type="ARBA" id="ARBA00023002"/>
    </source>
</evidence>
<feature type="compositionally biased region" description="Basic residues" evidence="7">
    <location>
        <begin position="943"/>
        <end position="959"/>
    </location>
</feature>
<dbReference type="PANTHER" id="PTHR28071">
    <property type="entry name" value="REDOX PROTEIN FMP46, MITOCHONDRIAL-RELATED"/>
    <property type="match status" value="1"/>
</dbReference>
<feature type="region of interest" description="Disordered" evidence="7">
    <location>
        <begin position="878"/>
        <end position="1054"/>
    </location>
</feature>
<feature type="compositionally biased region" description="Basic and acidic residues" evidence="7">
    <location>
        <begin position="1515"/>
        <end position="1533"/>
    </location>
</feature>
<feature type="region of interest" description="Disordered" evidence="7">
    <location>
        <begin position="1418"/>
        <end position="1611"/>
    </location>
</feature>
<dbReference type="Gene3D" id="3.40.30.10">
    <property type="entry name" value="Glutaredoxin"/>
    <property type="match status" value="1"/>
</dbReference>
<evidence type="ECO:0000313" key="9">
    <source>
        <dbReference type="Proteomes" id="UP000722485"/>
    </source>
</evidence>